<reference evidence="5" key="1">
    <citation type="submission" date="2022-02" db="EMBL/GenBank/DDBJ databases">
        <title>Atlantic sturgeon de novo genome assembly.</title>
        <authorList>
            <person name="Stock M."/>
            <person name="Klopp C."/>
            <person name="Guiguen Y."/>
            <person name="Cabau C."/>
            <person name="Parinello H."/>
            <person name="Santidrian Yebra-Pimentel E."/>
            <person name="Kuhl H."/>
            <person name="Dirks R.P."/>
            <person name="Guessner J."/>
            <person name="Wuertz S."/>
            <person name="Du K."/>
            <person name="Schartl M."/>
        </authorList>
    </citation>
    <scope>NUCLEOTIDE SEQUENCE</scope>
    <source>
        <strain evidence="5">STURGEONOMICS-FGT-2020</strain>
        <tissue evidence="5">Whole blood</tissue>
    </source>
</reference>
<protein>
    <submittedName>
        <fullName evidence="5">Spermatogenesis-associated protein 17 isoform X2</fullName>
    </submittedName>
</protein>
<dbReference type="GO" id="GO:0051295">
    <property type="term" value="P:establishment of meiotic spindle localization"/>
    <property type="evidence" value="ECO:0007669"/>
    <property type="project" value="TreeGrafter"/>
</dbReference>
<dbReference type="GO" id="GO:0000922">
    <property type="term" value="C:spindle pole"/>
    <property type="evidence" value="ECO:0007669"/>
    <property type="project" value="TreeGrafter"/>
</dbReference>
<proteinExistence type="predicted"/>
<dbReference type="InterPro" id="IPR027417">
    <property type="entry name" value="P-loop_NTPase"/>
</dbReference>
<evidence type="ECO:0000313" key="5">
    <source>
        <dbReference type="EMBL" id="KAK1170659.1"/>
    </source>
</evidence>
<name>A0AAD8GAC4_ACIOX</name>
<evidence type="ECO:0000256" key="2">
    <source>
        <dbReference type="ARBA" id="ARBA00022490"/>
    </source>
</evidence>
<sequence>MATMVKLQRKINGIKEESFNRNRVAEENRRKEHKAALLIQSWFRGCRVRAYLRHLQRKATTIQKIWRGYLGRMYFRRMVKTAYFIMKMNFYNVMAVRIQKRWRAYYVRKYVHNYYALKQYLEGLTMTNEIVRRELEEFAVIKSREQEKTALESGERKKDYLARKMHYLVSTEQIAGVFNSPYKLFPDEMEFRLRGAKPLSPKASRSRKNGTEGIVETSAPRTPFALPQIEHLPPIPKKKQQGPFRDPTEVLLQRYKPLEPTLRVATSITSVEEAREELKRKEWGSQVNDELFHHFSNANKSRRHELMLHTSSKFGHVDYGTKHFREENPEKLKGKKDFKRVFTTVQVFDKFGKMYSSAGKAV</sequence>
<dbReference type="SUPFAM" id="SSF52540">
    <property type="entry name" value="P-loop containing nucleoside triphosphate hydrolases"/>
    <property type="match status" value="1"/>
</dbReference>
<evidence type="ECO:0000256" key="1">
    <source>
        <dbReference type="ARBA" id="ARBA00004496"/>
    </source>
</evidence>
<evidence type="ECO:0000256" key="4">
    <source>
        <dbReference type="ARBA" id="ARBA00022860"/>
    </source>
</evidence>
<dbReference type="InterPro" id="IPR000048">
    <property type="entry name" value="IQ_motif_EF-hand-BS"/>
</dbReference>
<keyword evidence="3" id="KW-0677">Repeat</keyword>
<dbReference type="PANTHER" id="PTHR22706">
    <property type="entry name" value="ASSEMBLY FACTOR FOR SPINDLE MICROTUBULES"/>
    <property type="match status" value="1"/>
</dbReference>
<dbReference type="PANTHER" id="PTHR22706:SF1">
    <property type="entry name" value="ASSEMBLY FACTOR FOR SPINDLE MICROTUBULES"/>
    <property type="match status" value="1"/>
</dbReference>
<evidence type="ECO:0000256" key="3">
    <source>
        <dbReference type="ARBA" id="ARBA00022737"/>
    </source>
</evidence>
<evidence type="ECO:0000313" key="6">
    <source>
        <dbReference type="Proteomes" id="UP001230051"/>
    </source>
</evidence>
<gene>
    <name evidence="5" type="primary">SPATA17</name>
    <name evidence="5" type="ORF">AOXY_G7571</name>
</gene>
<dbReference type="SMART" id="SM00015">
    <property type="entry name" value="IQ"/>
    <property type="match status" value="3"/>
</dbReference>
<accession>A0AAD8GAC4</accession>
<dbReference type="InterPro" id="IPR051185">
    <property type="entry name" value="ASPM"/>
</dbReference>
<keyword evidence="2" id="KW-0963">Cytoplasm</keyword>
<organism evidence="5 6">
    <name type="scientific">Acipenser oxyrinchus oxyrinchus</name>
    <dbReference type="NCBI Taxonomy" id="40147"/>
    <lineage>
        <taxon>Eukaryota</taxon>
        <taxon>Metazoa</taxon>
        <taxon>Chordata</taxon>
        <taxon>Craniata</taxon>
        <taxon>Vertebrata</taxon>
        <taxon>Euteleostomi</taxon>
        <taxon>Actinopterygii</taxon>
        <taxon>Chondrostei</taxon>
        <taxon>Acipenseriformes</taxon>
        <taxon>Acipenseridae</taxon>
        <taxon>Acipenser</taxon>
    </lineage>
</organism>
<dbReference type="GO" id="GO:0007051">
    <property type="term" value="P:spindle organization"/>
    <property type="evidence" value="ECO:0007669"/>
    <property type="project" value="TreeGrafter"/>
</dbReference>
<keyword evidence="4" id="KW-0112">Calmodulin-binding</keyword>
<comment type="caution">
    <text evidence="5">The sequence shown here is derived from an EMBL/GenBank/DDBJ whole genome shotgun (WGS) entry which is preliminary data.</text>
</comment>
<dbReference type="EMBL" id="JAGXEW010000006">
    <property type="protein sequence ID" value="KAK1170659.1"/>
    <property type="molecule type" value="Genomic_DNA"/>
</dbReference>
<dbReference type="Pfam" id="PF00612">
    <property type="entry name" value="IQ"/>
    <property type="match status" value="2"/>
</dbReference>
<keyword evidence="6" id="KW-1185">Reference proteome</keyword>
<dbReference type="PROSITE" id="PS50096">
    <property type="entry name" value="IQ"/>
    <property type="match status" value="3"/>
</dbReference>
<dbReference type="AlphaFoldDB" id="A0AAD8GAC4"/>
<dbReference type="GO" id="GO:0005516">
    <property type="term" value="F:calmodulin binding"/>
    <property type="evidence" value="ECO:0007669"/>
    <property type="project" value="UniProtKB-KW"/>
</dbReference>
<comment type="subcellular location">
    <subcellularLocation>
        <location evidence="1">Cytoplasm</location>
    </subcellularLocation>
</comment>
<dbReference type="Gene3D" id="1.20.5.190">
    <property type="match status" value="2"/>
</dbReference>
<dbReference type="GO" id="GO:0000278">
    <property type="term" value="P:mitotic cell cycle"/>
    <property type="evidence" value="ECO:0007669"/>
    <property type="project" value="TreeGrafter"/>
</dbReference>
<dbReference type="GO" id="GO:0005737">
    <property type="term" value="C:cytoplasm"/>
    <property type="evidence" value="ECO:0007669"/>
    <property type="project" value="UniProtKB-SubCell"/>
</dbReference>
<dbReference type="Proteomes" id="UP001230051">
    <property type="component" value="Unassembled WGS sequence"/>
</dbReference>